<gene>
    <name evidence="1" type="ORF">NQ176_g1820</name>
</gene>
<protein>
    <submittedName>
        <fullName evidence="1">Uncharacterized protein</fullName>
    </submittedName>
</protein>
<dbReference type="EMBL" id="JANJQO010000112">
    <property type="protein sequence ID" value="KAJ2981773.1"/>
    <property type="molecule type" value="Genomic_DNA"/>
</dbReference>
<comment type="caution">
    <text evidence="1">The sequence shown here is derived from an EMBL/GenBank/DDBJ whole genome shotgun (WGS) entry which is preliminary data.</text>
</comment>
<name>A0ACC1NSI4_9HYPO</name>
<proteinExistence type="predicted"/>
<reference evidence="1" key="1">
    <citation type="submission" date="2022-08" db="EMBL/GenBank/DDBJ databases">
        <title>Genome Sequence of Lecanicillium fungicola.</title>
        <authorList>
            <person name="Buettner E."/>
        </authorList>
    </citation>
    <scope>NUCLEOTIDE SEQUENCE</scope>
    <source>
        <strain evidence="1">Babe33</strain>
    </source>
</reference>
<accession>A0ACC1NSI4</accession>
<organism evidence="1 2">
    <name type="scientific">Zarea fungicola</name>
    <dbReference type="NCBI Taxonomy" id="93591"/>
    <lineage>
        <taxon>Eukaryota</taxon>
        <taxon>Fungi</taxon>
        <taxon>Dikarya</taxon>
        <taxon>Ascomycota</taxon>
        <taxon>Pezizomycotina</taxon>
        <taxon>Sordariomycetes</taxon>
        <taxon>Hypocreomycetidae</taxon>
        <taxon>Hypocreales</taxon>
        <taxon>Cordycipitaceae</taxon>
        <taxon>Zarea</taxon>
    </lineage>
</organism>
<dbReference type="Proteomes" id="UP001143910">
    <property type="component" value="Unassembled WGS sequence"/>
</dbReference>
<keyword evidence="2" id="KW-1185">Reference proteome</keyword>
<evidence type="ECO:0000313" key="2">
    <source>
        <dbReference type="Proteomes" id="UP001143910"/>
    </source>
</evidence>
<sequence length="110" mass="12022">MSEIIYVIAVVKPLPGKTEEVLELIKPFSDYVKANEPDTLQYQHFTRTNDDGSEDIVFIEQYKNAAALETHRTSEANVALKKSAGTSGLLAAPLDIKILKLAGGTAFRAN</sequence>
<evidence type="ECO:0000313" key="1">
    <source>
        <dbReference type="EMBL" id="KAJ2981773.1"/>
    </source>
</evidence>